<feature type="domain" description="Calcineurin-like phosphoesterase" evidence="1">
    <location>
        <begin position="19"/>
        <end position="90"/>
    </location>
</feature>
<evidence type="ECO:0000313" key="2">
    <source>
        <dbReference type="EMBL" id="KPZ08593.1"/>
    </source>
</evidence>
<protein>
    <recommendedName>
        <fullName evidence="1">Calcineurin-like phosphoesterase domain-containing protein</fullName>
    </recommendedName>
</protein>
<organism evidence="2 3">
    <name type="scientific">Pseudomonas amygdali pv. ulmi</name>
    <dbReference type="NCBI Taxonomy" id="251720"/>
    <lineage>
        <taxon>Bacteria</taxon>
        <taxon>Pseudomonadati</taxon>
        <taxon>Pseudomonadota</taxon>
        <taxon>Gammaproteobacteria</taxon>
        <taxon>Pseudomonadales</taxon>
        <taxon>Pseudomonadaceae</taxon>
        <taxon>Pseudomonas</taxon>
        <taxon>Pseudomonas amygdali</taxon>
    </lineage>
</organism>
<proteinExistence type="predicted"/>
<dbReference type="Gene3D" id="3.60.21.10">
    <property type="match status" value="1"/>
</dbReference>
<dbReference type="EMBL" id="LJRQ01000339">
    <property type="protein sequence ID" value="KPZ08593.1"/>
    <property type="molecule type" value="Genomic_DNA"/>
</dbReference>
<sequence length="124" mass="14062">MNDYRLIRAGEGYRALSISDVISRNHQTYDWLAEELAKEFDGQTVVVTHHCPLIKYCGPEQSSPLMPAYSNNWPELVRQADSWIFGHTHSQVDAMVDGCRLISNPKGYPGEQCGFIDDFVIDIN</sequence>
<dbReference type="Proteomes" id="UP000050266">
    <property type="component" value="Unassembled WGS sequence"/>
</dbReference>
<dbReference type="PANTHER" id="PTHR37844">
    <property type="entry name" value="SER/THR PROTEIN PHOSPHATASE SUPERFAMILY (AFU_ORTHOLOGUE AFUA_1G14840)"/>
    <property type="match status" value="1"/>
</dbReference>
<dbReference type="AlphaFoldDB" id="A0A0N8TBP8"/>
<dbReference type="InterPro" id="IPR029052">
    <property type="entry name" value="Metallo-depent_PP-like"/>
</dbReference>
<gene>
    <name evidence="2" type="ORF">ALO41_04898</name>
</gene>
<dbReference type="GO" id="GO:0016787">
    <property type="term" value="F:hydrolase activity"/>
    <property type="evidence" value="ECO:0007669"/>
    <property type="project" value="InterPro"/>
</dbReference>
<dbReference type="PANTHER" id="PTHR37844:SF2">
    <property type="entry name" value="SER_THR PROTEIN PHOSPHATASE SUPERFAMILY (AFU_ORTHOLOGUE AFUA_1G14840)"/>
    <property type="match status" value="1"/>
</dbReference>
<dbReference type="Pfam" id="PF00149">
    <property type="entry name" value="Metallophos"/>
    <property type="match status" value="1"/>
</dbReference>
<evidence type="ECO:0000313" key="3">
    <source>
        <dbReference type="Proteomes" id="UP000050266"/>
    </source>
</evidence>
<comment type="caution">
    <text evidence="2">The sequence shown here is derived from an EMBL/GenBank/DDBJ whole genome shotgun (WGS) entry which is preliminary data.</text>
</comment>
<dbReference type="InterPro" id="IPR004843">
    <property type="entry name" value="Calcineurin-like_PHP"/>
</dbReference>
<accession>A0A0N8TBP8</accession>
<name>A0A0N8TBP8_PSEA0</name>
<reference evidence="2 3" key="1">
    <citation type="submission" date="2015-09" db="EMBL/GenBank/DDBJ databases">
        <title>Genome announcement of multiple Pseudomonas syringae strains.</title>
        <authorList>
            <person name="Thakur S."/>
            <person name="Wang P.W."/>
            <person name="Gong Y."/>
            <person name="Weir B.S."/>
            <person name="Guttman D.S."/>
        </authorList>
    </citation>
    <scope>NUCLEOTIDE SEQUENCE [LARGE SCALE GENOMIC DNA]</scope>
    <source>
        <strain evidence="2 3">ICMP3962</strain>
    </source>
</reference>
<dbReference type="SUPFAM" id="SSF56300">
    <property type="entry name" value="Metallo-dependent phosphatases"/>
    <property type="match status" value="1"/>
</dbReference>
<evidence type="ECO:0000259" key="1">
    <source>
        <dbReference type="Pfam" id="PF00149"/>
    </source>
</evidence>
<dbReference type="PATRIC" id="fig|251720.4.peg.2051"/>